<organism evidence="1 2">
    <name type="scientific">Dendrobium nobile</name>
    <name type="common">Orchid</name>
    <dbReference type="NCBI Taxonomy" id="94219"/>
    <lineage>
        <taxon>Eukaryota</taxon>
        <taxon>Viridiplantae</taxon>
        <taxon>Streptophyta</taxon>
        <taxon>Embryophyta</taxon>
        <taxon>Tracheophyta</taxon>
        <taxon>Spermatophyta</taxon>
        <taxon>Magnoliopsida</taxon>
        <taxon>Liliopsida</taxon>
        <taxon>Asparagales</taxon>
        <taxon>Orchidaceae</taxon>
        <taxon>Epidendroideae</taxon>
        <taxon>Malaxideae</taxon>
        <taxon>Dendrobiinae</taxon>
        <taxon>Dendrobium</taxon>
    </lineage>
</organism>
<dbReference type="PANTHER" id="PTHR33103:SF110">
    <property type="entry name" value="DUF674 FAMILY PROTEIN"/>
    <property type="match status" value="1"/>
</dbReference>
<comment type="caution">
    <text evidence="1">The sequence shown here is derived from an EMBL/GenBank/DDBJ whole genome shotgun (WGS) entry which is preliminary data.</text>
</comment>
<dbReference type="Pfam" id="PF05056">
    <property type="entry name" value="DUF674"/>
    <property type="match status" value="1"/>
</dbReference>
<proteinExistence type="predicted"/>
<name>A0A8T3BA54_DENNO</name>
<dbReference type="EMBL" id="JAGYWB010000009">
    <property type="protein sequence ID" value="KAI0509886.1"/>
    <property type="molecule type" value="Genomic_DNA"/>
</dbReference>
<gene>
    <name evidence="1" type="ORF">KFK09_010485</name>
</gene>
<reference evidence="1" key="1">
    <citation type="journal article" date="2022" name="Front. Genet.">
        <title>Chromosome-Scale Assembly of the Dendrobium nobile Genome Provides Insights Into the Molecular Mechanism of the Biosynthesis of the Medicinal Active Ingredient of Dendrobium.</title>
        <authorList>
            <person name="Xu Q."/>
            <person name="Niu S.-C."/>
            <person name="Li K.-L."/>
            <person name="Zheng P.-J."/>
            <person name="Zhang X.-J."/>
            <person name="Jia Y."/>
            <person name="Liu Y."/>
            <person name="Niu Y.-X."/>
            <person name="Yu L.-H."/>
            <person name="Chen D.-F."/>
            <person name="Zhang G.-Q."/>
        </authorList>
    </citation>
    <scope>NUCLEOTIDE SEQUENCE</scope>
    <source>
        <tissue evidence="1">Leaf</tissue>
    </source>
</reference>
<sequence>MARIVKSQTIRMFFIVKQLRRYYNTSWTLEQENSRMIIKLFMNTELNKVFFAYVGSDFVLFLVKLLCTSSSHSSDLISQEIPICSIGNLHNSLKEIKKIFGNSPLQPDISKQKSILSSSPSPFPMLVVKNEITIGVRYLITDDLKVMLLREQYVLDHLPENRRVEVVEVEFGQEEAVVFMNAMLKSTMVLTDTFASAAVKKKAKEMDAEATNTVVPAIS</sequence>
<evidence type="ECO:0000313" key="2">
    <source>
        <dbReference type="Proteomes" id="UP000829196"/>
    </source>
</evidence>
<dbReference type="Proteomes" id="UP000829196">
    <property type="component" value="Unassembled WGS sequence"/>
</dbReference>
<dbReference type="PANTHER" id="PTHR33103">
    <property type="entry name" value="OS01G0153900 PROTEIN"/>
    <property type="match status" value="1"/>
</dbReference>
<evidence type="ECO:0000313" key="1">
    <source>
        <dbReference type="EMBL" id="KAI0509886.1"/>
    </source>
</evidence>
<protein>
    <submittedName>
        <fullName evidence="1">Uncharacterized protein</fullName>
    </submittedName>
</protein>
<keyword evidence="2" id="KW-1185">Reference proteome</keyword>
<accession>A0A8T3BA54</accession>
<dbReference type="InterPro" id="IPR007750">
    <property type="entry name" value="DUF674"/>
</dbReference>
<dbReference type="AlphaFoldDB" id="A0A8T3BA54"/>